<evidence type="ECO:0000313" key="2">
    <source>
        <dbReference type="EMBL" id="BAU81920.1"/>
    </source>
</evidence>
<dbReference type="CDD" id="cd00093">
    <property type="entry name" value="HTH_XRE"/>
    <property type="match status" value="1"/>
</dbReference>
<dbReference type="GO" id="GO:0003677">
    <property type="term" value="F:DNA binding"/>
    <property type="evidence" value="ECO:0007669"/>
    <property type="project" value="InterPro"/>
</dbReference>
<protein>
    <recommendedName>
        <fullName evidence="1">HTH cro/C1-type domain-containing protein</fullName>
    </recommendedName>
</protein>
<dbReference type="InterPro" id="IPR001387">
    <property type="entry name" value="Cro/C1-type_HTH"/>
</dbReference>
<gene>
    <name evidence="2" type="ORF">SLA_0969</name>
</gene>
<dbReference type="PROSITE" id="PS50943">
    <property type="entry name" value="HTH_CROC1"/>
    <property type="match status" value="1"/>
</dbReference>
<reference evidence="2 3" key="1">
    <citation type="journal article" date="2016" name="Genome Announc.">
        <title>Complete Genome Sequence of Thiostrepton-Producing Streptomyces laurentii ATCC 31255.</title>
        <authorList>
            <person name="Doi K."/>
            <person name="Fujino Y."/>
            <person name="Nagayoshi Y."/>
            <person name="Ohshima T."/>
            <person name="Ogata S."/>
        </authorList>
    </citation>
    <scope>NUCLEOTIDE SEQUENCE [LARGE SCALE GENOMIC DNA]</scope>
    <source>
        <strain evidence="2 3">ATCC 31255</strain>
    </source>
</reference>
<dbReference type="Proteomes" id="UP000217676">
    <property type="component" value="Chromosome"/>
</dbReference>
<dbReference type="Pfam" id="PF13560">
    <property type="entry name" value="HTH_31"/>
    <property type="match status" value="1"/>
</dbReference>
<name>A0A160NW73_STRLU</name>
<organism evidence="2 3">
    <name type="scientific">Streptomyces laurentii</name>
    <dbReference type="NCBI Taxonomy" id="39478"/>
    <lineage>
        <taxon>Bacteria</taxon>
        <taxon>Bacillati</taxon>
        <taxon>Actinomycetota</taxon>
        <taxon>Actinomycetes</taxon>
        <taxon>Kitasatosporales</taxon>
        <taxon>Streptomycetaceae</taxon>
        <taxon>Streptomyces</taxon>
    </lineage>
</organism>
<dbReference type="SMART" id="SM00530">
    <property type="entry name" value="HTH_XRE"/>
    <property type="match status" value="1"/>
</dbReference>
<dbReference type="EMBL" id="AP017424">
    <property type="protein sequence ID" value="BAU81920.1"/>
    <property type="molecule type" value="Genomic_DNA"/>
</dbReference>
<evidence type="ECO:0000313" key="3">
    <source>
        <dbReference type="Proteomes" id="UP000217676"/>
    </source>
</evidence>
<keyword evidence="3" id="KW-1185">Reference proteome</keyword>
<sequence>MESWVRFGPELRRRRLEAGMTLDGLAARAHYSKAQLSKVETGRQRPTPELARLCDGAVGAGGELAALVPAGSGAVRPSRRLVVTAGAASALALGAPSAAAAQGPGTAPARSVADTAVPEAADAVGGQLLDGVQALFDQFRRLGQTAPAAAVLPGIAAQTRSLPALALGSGARTARGLYVLASRYAEFTGWMAQESGDDTAALAWTDHAVGLAEAAGDRDLAAYALVRRALIALYAGDARATVDLVQAAQKSRLPARIRGLAAQREAQGHALAGDRDACLRALDRARALLDRASGPGPDGRPVIGTTHVGDPAAMTAGWCLLDLGLPAQAAAALDREVARIPAHAVRTRVRYGARQALSHAVAGEIDHACALARALLSESGALVSATIRTDLHRLSRVLGRHRGNAAVRALAPELAAALHHTAHPVPVREAVPRV</sequence>
<proteinExistence type="predicted"/>
<accession>A0A160NW73</accession>
<dbReference type="InterPro" id="IPR010982">
    <property type="entry name" value="Lambda_DNA-bd_dom_sf"/>
</dbReference>
<feature type="domain" description="HTH cro/C1-type" evidence="1">
    <location>
        <begin position="11"/>
        <end position="51"/>
    </location>
</feature>
<evidence type="ECO:0000259" key="1">
    <source>
        <dbReference type="PROSITE" id="PS50943"/>
    </source>
</evidence>
<dbReference type="SUPFAM" id="SSF47413">
    <property type="entry name" value="lambda repressor-like DNA-binding domains"/>
    <property type="match status" value="1"/>
</dbReference>
<dbReference type="AlphaFoldDB" id="A0A160NW73"/>
<dbReference type="KEGG" id="slau:SLA_0969"/>
<dbReference type="Gene3D" id="1.10.260.40">
    <property type="entry name" value="lambda repressor-like DNA-binding domains"/>
    <property type="match status" value="1"/>
</dbReference>